<dbReference type="PANTHER" id="PTHR11431">
    <property type="entry name" value="FERRITIN"/>
    <property type="match status" value="1"/>
</dbReference>
<comment type="similarity">
    <text evidence="2 8">Belongs to the ferritin family. Prokaryotic subfamily.</text>
</comment>
<keyword evidence="6 8" id="KW-0408">Iron</keyword>
<evidence type="ECO:0000256" key="7">
    <source>
        <dbReference type="ARBA" id="ARBA00048035"/>
    </source>
</evidence>
<sequence>MNLKGFAHWLKLQYQEENGHAFKLIDYLLERGGSAKLQAIEAPATGFGTPVELFEKVLAHEIHISNLINKLYEVALEEKDYAAQIFLQWFITEQVEEEANASAVLERLKFVGDKGGSLLYIDKELGKRDLKKKNPFRSWDGFFFCGIE</sequence>
<dbReference type="RefSeq" id="WP_229537161.1">
    <property type="nucleotide sequence ID" value="NZ_JAJHJB010000057.1"/>
</dbReference>
<gene>
    <name evidence="10" type="ORF">LMF89_23470</name>
</gene>
<dbReference type="Proteomes" id="UP001165492">
    <property type="component" value="Unassembled WGS sequence"/>
</dbReference>
<evidence type="ECO:0000256" key="3">
    <source>
        <dbReference type="ARBA" id="ARBA00022434"/>
    </source>
</evidence>
<evidence type="ECO:0000256" key="5">
    <source>
        <dbReference type="ARBA" id="ARBA00023002"/>
    </source>
</evidence>
<comment type="function">
    <text evidence="1 8">Iron-storage protein.</text>
</comment>
<dbReference type="PROSITE" id="PS50905">
    <property type="entry name" value="FERRITIN_LIKE"/>
    <property type="match status" value="1"/>
</dbReference>
<comment type="subcellular location">
    <subcellularLocation>
        <location evidence="8">Cytoplasm</location>
    </subcellularLocation>
</comment>
<evidence type="ECO:0000256" key="2">
    <source>
        <dbReference type="ARBA" id="ARBA00006950"/>
    </source>
</evidence>
<evidence type="ECO:0000256" key="6">
    <source>
        <dbReference type="ARBA" id="ARBA00023004"/>
    </source>
</evidence>
<accession>A0ABS8HYR1</accession>
<dbReference type="InterPro" id="IPR008331">
    <property type="entry name" value="Ferritin_DPS_dom"/>
</dbReference>
<dbReference type="Pfam" id="PF00210">
    <property type="entry name" value="Ferritin"/>
    <property type="match status" value="1"/>
</dbReference>
<dbReference type="InterPro" id="IPR041719">
    <property type="entry name" value="Ferritin_prok"/>
</dbReference>
<dbReference type="Gene3D" id="1.20.1260.10">
    <property type="match status" value="1"/>
</dbReference>
<keyword evidence="3 8" id="KW-0409">Iron storage</keyword>
<dbReference type="EC" id="1.16.3.2" evidence="8"/>
<evidence type="ECO:0000256" key="1">
    <source>
        <dbReference type="ARBA" id="ARBA00002485"/>
    </source>
</evidence>
<keyword evidence="5" id="KW-0560">Oxidoreductase</keyword>
<dbReference type="PANTHER" id="PTHR11431:SF127">
    <property type="entry name" value="BACTERIAL NON-HEME FERRITIN"/>
    <property type="match status" value="1"/>
</dbReference>
<protein>
    <recommendedName>
        <fullName evidence="8">Ferritin</fullName>
        <ecNumber evidence="8">1.16.3.2</ecNumber>
    </recommendedName>
</protein>
<dbReference type="InterPro" id="IPR009078">
    <property type="entry name" value="Ferritin-like_SF"/>
</dbReference>
<dbReference type="CDD" id="cd01055">
    <property type="entry name" value="Nonheme_Ferritin"/>
    <property type="match status" value="1"/>
</dbReference>
<dbReference type="InterPro" id="IPR012347">
    <property type="entry name" value="Ferritin-like"/>
</dbReference>
<feature type="domain" description="Ferritin-like diiron" evidence="9">
    <location>
        <begin position="1"/>
        <end position="112"/>
    </location>
</feature>
<evidence type="ECO:0000313" key="11">
    <source>
        <dbReference type="Proteomes" id="UP001165492"/>
    </source>
</evidence>
<organism evidence="10 11">
    <name type="scientific">Pelosinus baikalensis</name>
    <dbReference type="NCBI Taxonomy" id="2892015"/>
    <lineage>
        <taxon>Bacteria</taxon>
        <taxon>Bacillati</taxon>
        <taxon>Bacillota</taxon>
        <taxon>Negativicutes</taxon>
        <taxon>Selenomonadales</taxon>
        <taxon>Sporomusaceae</taxon>
        <taxon>Pelosinus</taxon>
    </lineage>
</organism>
<proteinExistence type="inferred from homology"/>
<comment type="catalytic activity">
    <reaction evidence="7 8">
        <text>4 Fe(2+) + O2 + 6 H2O = 4 iron(III) oxide-hydroxide + 12 H(+)</text>
        <dbReference type="Rhea" id="RHEA:11972"/>
        <dbReference type="ChEBI" id="CHEBI:15377"/>
        <dbReference type="ChEBI" id="CHEBI:15378"/>
        <dbReference type="ChEBI" id="CHEBI:15379"/>
        <dbReference type="ChEBI" id="CHEBI:29033"/>
        <dbReference type="ChEBI" id="CHEBI:78619"/>
        <dbReference type="EC" id="1.16.3.2"/>
    </reaction>
</comment>
<dbReference type="EMBL" id="JAJHJB010000057">
    <property type="protein sequence ID" value="MCC5468301.1"/>
    <property type="molecule type" value="Genomic_DNA"/>
</dbReference>
<keyword evidence="8" id="KW-0963">Cytoplasm</keyword>
<comment type="caution">
    <text evidence="10">The sequence shown here is derived from an EMBL/GenBank/DDBJ whole genome shotgun (WGS) entry which is preliminary data.</text>
</comment>
<name>A0ABS8HYR1_9FIRM</name>
<dbReference type="InterPro" id="IPR001519">
    <property type="entry name" value="Ferritin"/>
</dbReference>
<evidence type="ECO:0000259" key="9">
    <source>
        <dbReference type="PROSITE" id="PS50905"/>
    </source>
</evidence>
<evidence type="ECO:0000256" key="8">
    <source>
        <dbReference type="RuleBase" id="RU361145"/>
    </source>
</evidence>
<keyword evidence="4 8" id="KW-0479">Metal-binding</keyword>
<reference evidence="10" key="1">
    <citation type="submission" date="2021-11" db="EMBL/GenBank/DDBJ databases">
        <title>Description of a new species Pelosinus isolated from the bottom sediments of Lake Baikal.</title>
        <authorList>
            <person name="Zakharyuk A."/>
        </authorList>
    </citation>
    <scope>NUCLEOTIDE SEQUENCE</scope>
    <source>
        <strain evidence="10">Bkl1</strain>
    </source>
</reference>
<evidence type="ECO:0000313" key="10">
    <source>
        <dbReference type="EMBL" id="MCC5468301.1"/>
    </source>
</evidence>
<dbReference type="InterPro" id="IPR009040">
    <property type="entry name" value="Ferritin-like_diiron"/>
</dbReference>
<evidence type="ECO:0000256" key="4">
    <source>
        <dbReference type="ARBA" id="ARBA00022723"/>
    </source>
</evidence>
<keyword evidence="11" id="KW-1185">Reference proteome</keyword>
<dbReference type="SUPFAM" id="SSF47240">
    <property type="entry name" value="Ferritin-like"/>
    <property type="match status" value="1"/>
</dbReference>